<keyword evidence="3" id="KW-1185">Reference proteome</keyword>
<dbReference type="RefSeq" id="WP_045032949.1">
    <property type="nucleotide sequence ID" value="NZ_JRHC01000006.1"/>
</dbReference>
<reference evidence="2 3" key="1">
    <citation type="submission" date="2014-09" db="EMBL/GenBank/DDBJ databases">
        <title>Draft Genome Sequence of Draconibacterium sp. JN14CK-3.</title>
        <authorList>
            <person name="Dong C."/>
            <person name="Lai Q."/>
            <person name="Shao Z."/>
        </authorList>
    </citation>
    <scope>NUCLEOTIDE SEQUENCE [LARGE SCALE GENOMIC DNA]</scope>
    <source>
        <strain evidence="2 3">JN14CK-3</strain>
    </source>
</reference>
<comment type="caution">
    <text evidence="2">The sequence shown here is derived from an EMBL/GenBank/DDBJ whole genome shotgun (WGS) entry which is preliminary data.</text>
</comment>
<proteinExistence type="predicted"/>
<dbReference type="EMBL" id="JRHC01000006">
    <property type="protein sequence ID" value="KJF42177.1"/>
    <property type="molecule type" value="Genomic_DNA"/>
</dbReference>
<dbReference type="STRING" id="1544798.LH29_20455"/>
<feature type="signal peptide" evidence="1">
    <location>
        <begin position="1"/>
        <end position="22"/>
    </location>
</feature>
<feature type="chain" id="PRO_5002330897" description="Outer membrane protein beta-barrel domain-containing protein" evidence="1">
    <location>
        <begin position="23"/>
        <end position="223"/>
    </location>
</feature>
<protein>
    <recommendedName>
        <fullName evidence="4">Outer membrane protein beta-barrel domain-containing protein</fullName>
    </recommendedName>
</protein>
<evidence type="ECO:0008006" key="4">
    <source>
        <dbReference type="Google" id="ProtNLM"/>
    </source>
</evidence>
<dbReference type="Proteomes" id="UP000032544">
    <property type="component" value="Unassembled WGS sequence"/>
</dbReference>
<name>A0A0D8J5I1_9BACT</name>
<organism evidence="2 3">
    <name type="scientific">Draconibacterium sediminis</name>
    <dbReference type="NCBI Taxonomy" id="1544798"/>
    <lineage>
        <taxon>Bacteria</taxon>
        <taxon>Pseudomonadati</taxon>
        <taxon>Bacteroidota</taxon>
        <taxon>Bacteroidia</taxon>
        <taxon>Marinilabiliales</taxon>
        <taxon>Prolixibacteraceae</taxon>
        <taxon>Draconibacterium</taxon>
    </lineage>
</organism>
<gene>
    <name evidence="2" type="ORF">LH29_20455</name>
</gene>
<evidence type="ECO:0000313" key="3">
    <source>
        <dbReference type="Proteomes" id="UP000032544"/>
    </source>
</evidence>
<accession>A0A0D8J5I1</accession>
<keyword evidence="1" id="KW-0732">Signal</keyword>
<dbReference type="OrthoDB" id="944734at2"/>
<evidence type="ECO:0000313" key="2">
    <source>
        <dbReference type="EMBL" id="KJF42177.1"/>
    </source>
</evidence>
<evidence type="ECO:0000256" key="1">
    <source>
        <dbReference type="SAM" id="SignalP"/>
    </source>
</evidence>
<dbReference type="AlphaFoldDB" id="A0A0D8J5I1"/>
<sequence length="223" mass="25024">MNNIKTIVIAMTLLFTLNQLSAQTIINSDPDVNNRVYLRTGIEPATMLTLGYERKFDIGFLNQNIVGFAEFGSSTANFSNNDFKIGGILPVIEKGKFKIVNNLNVSAGSMSAKNFDSKRFAAADEVAFGIYGVKRFVALTAEYENIFLNKIEHSDFYKETYYEDAVDGWYKGAGGRFQFGLEGGFTIKKDIDVYSELKLPFTEKLNSYRGSPMHLNLGIAYRF</sequence>